<dbReference type="InterPro" id="IPR001279">
    <property type="entry name" value="Metallo-B-lactamas"/>
</dbReference>
<dbReference type="PANTHER" id="PTHR42951">
    <property type="entry name" value="METALLO-BETA-LACTAMASE DOMAIN-CONTAINING"/>
    <property type="match status" value="1"/>
</dbReference>
<dbReference type="GO" id="GO:0016787">
    <property type="term" value="F:hydrolase activity"/>
    <property type="evidence" value="ECO:0007669"/>
    <property type="project" value="UniProtKB-KW"/>
</dbReference>
<evidence type="ECO:0000313" key="3">
    <source>
        <dbReference type="Proteomes" id="UP000628775"/>
    </source>
</evidence>
<reference evidence="2" key="1">
    <citation type="journal article" date="2014" name="Int. J. Syst. Evol. Microbiol.">
        <title>Complete genome sequence of Corynebacterium casei LMG S-19264T (=DSM 44701T), isolated from a smear-ripened cheese.</title>
        <authorList>
            <consortium name="US DOE Joint Genome Institute (JGI-PGF)"/>
            <person name="Walter F."/>
            <person name="Albersmeier A."/>
            <person name="Kalinowski J."/>
            <person name="Ruckert C."/>
        </authorList>
    </citation>
    <scope>NUCLEOTIDE SEQUENCE</scope>
    <source>
        <strain evidence="2">CGMCC 1.15371</strain>
    </source>
</reference>
<name>A0A8J2YMQ2_9BACL</name>
<sequence length="247" mass="27175">MKLAKGVEMLELSMNMGGHAMAIHPTVIWDDDNVILIDTGMPGQVEAIREAMNQAGIPFEKLNKIILTHQDIDHIGSLPALLDQSSQNIEVYAHEKDVPYIQGEKPLIKFDPEQMAKRFDSLPEEQRNQARALFAKAPQAHVDTVLKDDDVLPFCGGITVIFTPGHTPGHISLYLNESKTLVTGDAFVSENGKVVGPNVQVTPDMAAATQSLKKFVNFDVENIICYHGGLCNDNANEQLKELANKSF</sequence>
<dbReference type="SMART" id="SM00849">
    <property type="entry name" value="Lactamase_B"/>
    <property type="match status" value="1"/>
</dbReference>
<dbReference type="PANTHER" id="PTHR42951:SF15">
    <property type="entry name" value="METALLO-BETA-LACTAMASE SUPERFAMILY PROTEIN"/>
    <property type="match status" value="1"/>
</dbReference>
<keyword evidence="3" id="KW-1185">Reference proteome</keyword>
<reference evidence="2" key="2">
    <citation type="submission" date="2020-09" db="EMBL/GenBank/DDBJ databases">
        <authorList>
            <person name="Sun Q."/>
            <person name="Zhou Y."/>
        </authorList>
    </citation>
    <scope>NUCLEOTIDE SEQUENCE</scope>
    <source>
        <strain evidence="2">CGMCC 1.15371</strain>
    </source>
</reference>
<dbReference type="Pfam" id="PF00753">
    <property type="entry name" value="Lactamase_B"/>
    <property type="match status" value="1"/>
</dbReference>
<dbReference type="CDD" id="cd07721">
    <property type="entry name" value="yflN-like_MBL-fold"/>
    <property type="match status" value="1"/>
</dbReference>
<evidence type="ECO:0000259" key="1">
    <source>
        <dbReference type="SMART" id="SM00849"/>
    </source>
</evidence>
<feature type="domain" description="Metallo-beta-lactamase" evidence="1">
    <location>
        <begin position="22"/>
        <end position="227"/>
    </location>
</feature>
<keyword evidence="2" id="KW-0378">Hydrolase</keyword>
<gene>
    <name evidence="2" type="ORF">GCM10011391_38070</name>
</gene>
<evidence type="ECO:0000313" key="2">
    <source>
        <dbReference type="EMBL" id="GGE55452.1"/>
    </source>
</evidence>
<dbReference type="Proteomes" id="UP000628775">
    <property type="component" value="Unassembled WGS sequence"/>
</dbReference>
<protein>
    <submittedName>
        <fullName evidence="2">Hydrolase</fullName>
    </submittedName>
</protein>
<dbReference type="InterPro" id="IPR050855">
    <property type="entry name" value="NDM-1-like"/>
</dbReference>
<organism evidence="2 3">
    <name type="scientific">Pullulanibacillus camelliae</name>
    <dbReference type="NCBI Taxonomy" id="1707096"/>
    <lineage>
        <taxon>Bacteria</taxon>
        <taxon>Bacillati</taxon>
        <taxon>Bacillota</taxon>
        <taxon>Bacilli</taxon>
        <taxon>Bacillales</taxon>
        <taxon>Sporolactobacillaceae</taxon>
        <taxon>Pullulanibacillus</taxon>
    </lineage>
</organism>
<dbReference type="EMBL" id="BMIR01000030">
    <property type="protein sequence ID" value="GGE55452.1"/>
    <property type="molecule type" value="Genomic_DNA"/>
</dbReference>
<dbReference type="RefSeq" id="WP_188698636.1">
    <property type="nucleotide sequence ID" value="NZ_BMIR01000030.1"/>
</dbReference>
<dbReference type="InterPro" id="IPR036866">
    <property type="entry name" value="RibonucZ/Hydroxyglut_hydro"/>
</dbReference>
<dbReference type="SUPFAM" id="SSF56281">
    <property type="entry name" value="Metallo-hydrolase/oxidoreductase"/>
    <property type="match status" value="1"/>
</dbReference>
<comment type="caution">
    <text evidence="2">The sequence shown here is derived from an EMBL/GenBank/DDBJ whole genome shotgun (WGS) entry which is preliminary data.</text>
</comment>
<dbReference type="Gene3D" id="3.60.15.10">
    <property type="entry name" value="Ribonuclease Z/Hydroxyacylglutathione hydrolase-like"/>
    <property type="match status" value="1"/>
</dbReference>
<dbReference type="AlphaFoldDB" id="A0A8J2YMQ2"/>
<accession>A0A8J2YMQ2</accession>
<proteinExistence type="predicted"/>